<dbReference type="PANTHER" id="PTHR44259:SF71">
    <property type="entry name" value="F-BOX DOMAIN-CONTAINING PROTEIN"/>
    <property type="match status" value="1"/>
</dbReference>
<protein>
    <recommendedName>
        <fullName evidence="1">KIB1-4 beta-propeller domain-containing protein</fullName>
    </recommendedName>
</protein>
<reference evidence="2" key="1">
    <citation type="submission" date="2022-11" db="EMBL/GenBank/DDBJ databases">
        <authorList>
            <person name="Hyden B.L."/>
            <person name="Feng K."/>
            <person name="Yates T."/>
            <person name="Jawdy S."/>
            <person name="Smart L.B."/>
            <person name="Muchero W."/>
        </authorList>
    </citation>
    <scope>NUCLEOTIDE SEQUENCE</scope>
    <source>
        <tissue evidence="2">Shoot tip</tissue>
    </source>
</reference>
<name>A0A9Q0QLG4_9ROSI</name>
<accession>A0A9Q0QLG4</accession>
<feature type="domain" description="KIB1-4 beta-propeller" evidence="1">
    <location>
        <begin position="2"/>
        <end position="222"/>
    </location>
</feature>
<dbReference type="PANTHER" id="PTHR44259">
    <property type="entry name" value="OS07G0183000 PROTEIN-RELATED"/>
    <property type="match status" value="1"/>
</dbReference>
<evidence type="ECO:0000313" key="2">
    <source>
        <dbReference type="EMBL" id="KAJ6708676.1"/>
    </source>
</evidence>
<proteinExistence type="predicted"/>
<sequence length="224" mass="25769">MVEDSPSFFFVNPLTRARIELPSLSNFPTFLAELVFQNSRNFNVNFIRRENMFVTLLFTEAMLSADPSLAADFVVAIIYGVNENIAFCRSGDVDWPLIDESLKHSRYKDIMFCAGKLYVVDRMGRISICNVANTPTMIHLADPPQISSWMGYKQWYLASLNEELPMVARYRKVIPDFEYKTDRFDVDELDANGTNWLKLENLADQILFLGWNSSLTISAKNYTK</sequence>
<keyword evidence="3" id="KW-1185">Reference proteome</keyword>
<evidence type="ECO:0000259" key="1">
    <source>
        <dbReference type="Pfam" id="PF03478"/>
    </source>
</evidence>
<dbReference type="EMBL" id="JAPFFM010000015">
    <property type="protein sequence ID" value="KAJ6708676.1"/>
    <property type="molecule type" value="Genomic_DNA"/>
</dbReference>
<dbReference type="InterPro" id="IPR050942">
    <property type="entry name" value="F-box_BR-signaling"/>
</dbReference>
<dbReference type="AlphaFoldDB" id="A0A9Q0QLG4"/>
<organism evidence="2 3">
    <name type="scientific">Salix koriyanagi</name>
    <dbReference type="NCBI Taxonomy" id="2511006"/>
    <lineage>
        <taxon>Eukaryota</taxon>
        <taxon>Viridiplantae</taxon>
        <taxon>Streptophyta</taxon>
        <taxon>Embryophyta</taxon>
        <taxon>Tracheophyta</taxon>
        <taxon>Spermatophyta</taxon>
        <taxon>Magnoliopsida</taxon>
        <taxon>eudicotyledons</taxon>
        <taxon>Gunneridae</taxon>
        <taxon>Pentapetalae</taxon>
        <taxon>rosids</taxon>
        <taxon>fabids</taxon>
        <taxon>Malpighiales</taxon>
        <taxon>Salicaceae</taxon>
        <taxon>Saliceae</taxon>
        <taxon>Salix</taxon>
    </lineage>
</organism>
<dbReference type="Proteomes" id="UP001151752">
    <property type="component" value="Chromosome 2"/>
</dbReference>
<gene>
    <name evidence="2" type="ORF">OIU74_009896</name>
</gene>
<evidence type="ECO:0000313" key="3">
    <source>
        <dbReference type="Proteomes" id="UP001151752"/>
    </source>
</evidence>
<dbReference type="InterPro" id="IPR005174">
    <property type="entry name" value="KIB1-4_b-propeller"/>
</dbReference>
<comment type="caution">
    <text evidence="2">The sequence shown here is derived from an EMBL/GenBank/DDBJ whole genome shotgun (WGS) entry which is preliminary data.</text>
</comment>
<reference evidence="2" key="2">
    <citation type="journal article" date="2023" name="Int. J. Mol. Sci.">
        <title>De Novo Assembly and Annotation of 11 Diverse Shrub Willow (Salix) Genomes Reveals Novel Gene Organization in Sex-Linked Regions.</title>
        <authorList>
            <person name="Hyden B."/>
            <person name="Feng K."/>
            <person name="Yates T.B."/>
            <person name="Jawdy S."/>
            <person name="Cereghino C."/>
            <person name="Smart L.B."/>
            <person name="Muchero W."/>
        </authorList>
    </citation>
    <scope>NUCLEOTIDE SEQUENCE</scope>
    <source>
        <tissue evidence="2">Shoot tip</tissue>
    </source>
</reference>
<dbReference type="Pfam" id="PF03478">
    <property type="entry name" value="Beta-prop_KIB1-4"/>
    <property type="match status" value="1"/>
</dbReference>